<dbReference type="PANTHER" id="PTHR47506:SF6">
    <property type="entry name" value="HTH-TYPE TRANSCRIPTIONAL REPRESSOR NEMR"/>
    <property type="match status" value="1"/>
</dbReference>
<comment type="caution">
    <text evidence="6">The sequence shown here is derived from an EMBL/GenBank/DDBJ whole genome shotgun (WGS) entry which is preliminary data.</text>
</comment>
<feature type="domain" description="HTH tetR-type" evidence="5">
    <location>
        <begin position="5"/>
        <end position="65"/>
    </location>
</feature>
<evidence type="ECO:0000256" key="1">
    <source>
        <dbReference type="ARBA" id="ARBA00023015"/>
    </source>
</evidence>
<dbReference type="InterPro" id="IPR001647">
    <property type="entry name" value="HTH_TetR"/>
</dbReference>
<dbReference type="PROSITE" id="PS50977">
    <property type="entry name" value="HTH_TETR_2"/>
    <property type="match status" value="1"/>
</dbReference>
<dbReference type="AlphaFoldDB" id="A0AA37Q327"/>
<sequence>MSKGLRTRREIVDRALAMALDVGLESVTLGTLATELELSKSGLFAHFRSKETLQLAVVAEAVERFSSTVVVPALALPRGEPRVVGLFERFLLWVQGIPGDGDDAGGPPMFGGNRCIFMALSEEYDDRPGEIRDALVRAQRDWRATIERAARIAMDEGHFRADLDPTQFAFEFMGVVMTFKHALKLLDDPGAESRARVAFEGLLARSRRGRR</sequence>
<evidence type="ECO:0000256" key="2">
    <source>
        <dbReference type="ARBA" id="ARBA00023125"/>
    </source>
</evidence>
<protein>
    <submittedName>
        <fullName evidence="6">TetR family transcriptional regulator</fullName>
    </submittedName>
</protein>
<evidence type="ECO:0000256" key="3">
    <source>
        <dbReference type="ARBA" id="ARBA00023163"/>
    </source>
</evidence>
<dbReference type="Pfam" id="PF16925">
    <property type="entry name" value="TetR_C_13"/>
    <property type="match status" value="1"/>
</dbReference>
<keyword evidence="3" id="KW-0804">Transcription</keyword>
<dbReference type="Proteomes" id="UP001161325">
    <property type="component" value="Unassembled WGS sequence"/>
</dbReference>
<dbReference type="SUPFAM" id="SSF48498">
    <property type="entry name" value="Tetracyclin repressor-like, C-terminal domain"/>
    <property type="match status" value="1"/>
</dbReference>
<dbReference type="SUPFAM" id="SSF46689">
    <property type="entry name" value="Homeodomain-like"/>
    <property type="match status" value="1"/>
</dbReference>
<evidence type="ECO:0000313" key="7">
    <source>
        <dbReference type="Proteomes" id="UP001161325"/>
    </source>
</evidence>
<dbReference type="Gene3D" id="1.10.357.10">
    <property type="entry name" value="Tetracycline Repressor, domain 2"/>
    <property type="match status" value="1"/>
</dbReference>
<dbReference type="InterPro" id="IPR036271">
    <property type="entry name" value="Tet_transcr_reg_TetR-rel_C_sf"/>
</dbReference>
<dbReference type="EMBL" id="BRXS01000003">
    <property type="protein sequence ID" value="GLC25670.1"/>
    <property type="molecule type" value="Genomic_DNA"/>
</dbReference>
<organism evidence="6 7">
    <name type="scientific">Roseisolibacter agri</name>
    <dbReference type="NCBI Taxonomy" id="2014610"/>
    <lineage>
        <taxon>Bacteria</taxon>
        <taxon>Pseudomonadati</taxon>
        <taxon>Gemmatimonadota</taxon>
        <taxon>Gemmatimonadia</taxon>
        <taxon>Gemmatimonadales</taxon>
        <taxon>Gemmatimonadaceae</taxon>
        <taxon>Roseisolibacter</taxon>
    </lineage>
</organism>
<keyword evidence="7" id="KW-1185">Reference proteome</keyword>
<proteinExistence type="predicted"/>
<dbReference type="PANTHER" id="PTHR47506">
    <property type="entry name" value="TRANSCRIPTIONAL REGULATORY PROTEIN"/>
    <property type="match status" value="1"/>
</dbReference>
<keyword evidence="2 4" id="KW-0238">DNA-binding</keyword>
<dbReference type="GO" id="GO:0003677">
    <property type="term" value="F:DNA binding"/>
    <property type="evidence" value="ECO:0007669"/>
    <property type="project" value="UniProtKB-UniRule"/>
</dbReference>
<dbReference type="RefSeq" id="WP_284350126.1">
    <property type="nucleotide sequence ID" value="NZ_BRXS01000003.1"/>
</dbReference>
<dbReference type="Gene3D" id="1.10.10.60">
    <property type="entry name" value="Homeodomain-like"/>
    <property type="match status" value="1"/>
</dbReference>
<evidence type="ECO:0000313" key="6">
    <source>
        <dbReference type="EMBL" id="GLC25670.1"/>
    </source>
</evidence>
<dbReference type="InterPro" id="IPR011075">
    <property type="entry name" value="TetR_C"/>
</dbReference>
<evidence type="ECO:0000256" key="4">
    <source>
        <dbReference type="PROSITE-ProRule" id="PRU00335"/>
    </source>
</evidence>
<reference evidence="6" key="1">
    <citation type="submission" date="2022-08" db="EMBL/GenBank/DDBJ databases">
        <title>Draft genome sequencing of Roseisolibacter agri AW1220.</title>
        <authorList>
            <person name="Tobiishi Y."/>
            <person name="Tonouchi A."/>
        </authorList>
    </citation>
    <scope>NUCLEOTIDE SEQUENCE</scope>
    <source>
        <strain evidence="6">AW1220</strain>
    </source>
</reference>
<dbReference type="Pfam" id="PF00440">
    <property type="entry name" value="TetR_N"/>
    <property type="match status" value="1"/>
</dbReference>
<accession>A0AA37Q327</accession>
<gene>
    <name evidence="6" type="ORF">rosag_21830</name>
</gene>
<evidence type="ECO:0000259" key="5">
    <source>
        <dbReference type="PROSITE" id="PS50977"/>
    </source>
</evidence>
<keyword evidence="1" id="KW-0805">Transcription regulation</keyword>
<feature type="DNA-binding region" description="H-T-H motif" evidence="4">
    <location>
        <begin position="28"/>
        <end position="47"/>
    </location>
</feature>
<dbReference type="InterPro" id="IPR009057">
    <property type="entry name" value="Homeodomain-like_sf"/>
</dbReference>
<name>A0AA37Q327_9BACT</name>